<feature type="domain" description="DUF11" evidence="4">
    <location>
        <begin position="41"/>
        <end position="124"/>
    </location>
</feature>
<sequence>MAVPRLMTAIGLVAVMTLAGPAASARAQEEPGGHGPLRVALQADTGEERLNPGDRVEYTIRVHNTGEDDLDAARVVHFLPETMSHVAGSGNVDPDGAQVHWDRPLEAGERSILLSTAQVESVPEDGSHSAATVCVRPEDGAAGACTAVDHRIHGAVPWTVVTAAGLLLLAVIVGAVGLLRYRDSRRPRPEPPTPSNHTPGSVPNVRTFPGAAKVYHLDVHR</sequence>
<dbReference type="EMBL" id="JADBGI010000007">
    <property type="protein sequence ID" value="MBE2999119.1"/>
    <property type="molecule type" value="Genomic_DNA"/>
</dbReference>
<feature type="region of interest" description="Disordered" evidence="1">
    <location>
        <begin position="184"/>
        <end position="207"/>
    </location>
</feature>
<dbReference type="RefSeq" id="WP_193121742.1">
    <property type="nucleotide sequence ID" value="NZ_JADBGI010000007.1"/>
</dbReference>
<comment type="caution">
    <text evidence="5">The sequence shown here is derived from an EMBL/GenBank/DDBJ whole genome shotgun (WGS) entry which is preliminary data.</text>
</comment>
<keyword evidence="2" id="KW-0812">Transmembrane</keyword>
<keyword evidence="2" id="KW-1133">Transmembrane helix</keyword>
<dbReference type="Pfam" id="PF01345">
    <property type="entry name" value="DUF11"/>
    <property type="match status" value="1"/>
</dbReference>
<dbReference type="InterPro" id="IPR047589">
    <property type="entry name" value="DUF11_rpt"/>
</dbReference>
<evidence type="ECO:0000313" key="6">
    <source>
        <dbReference type="Proteomes" id="UP000806528"/>
    </source>
</evidence>
<proteinExistence type="predicted"/>
<evidence type="ECO:0000259" key="4">
    <source>
        <dbReference type="Pfam" id="PF01345"/>
    </source>
</evidence>
<protein>
    <submittedName>
        <fullName evidence="5">DUF11 domain-containing protein</fullName>
    </submittedName>
</protein>
<evidence type="ECO:0000256" key="3">
    <source>
        <dbReference type="SAM" id="SignalP"/>
    </source>
</evidence>
<keyword evidence="2" id="KW-0472">Membrane</keyword>
<feature type="chain" id="PRO_5045835237" evidence="3">
    <location>
        <begin position="28"/>
        <end position="221"/>
    </location>
</feature>
<dbReference type="InterPro" id="IPR001434">
    <property type="entry name" value="OmcB-like_DUF11"/>
</dbReference>
<evidence type="ECO:0000256" key="1">
    <source>
        <dbReference type="SAM" id="MobiDB-lite"/>
    </source>
</evidence>
<keyword evidence="3" id="KW-0732">Signal</keyword>
<dbReference type="NCBIfam" id="TIGR01451">
    <property type="entry name" value="B_ant_repeat"/>
    <property type="match status" value="1"/>
</dbReference>
<feature type="transmembrane region" description="Helical" evidence="2">
    <location>
        <begin position="155"/>
        <end position="179"/>
    </location>
</feature>
<evidence type="ECO:0000256" key="2">
    <source>
        <dbReference type="SAM" id="Phobius"/>
    </source>
</evidence>
<feature type="signal peptide" evidence="3">
    <location>
        <begin position="1"/>
        <end position="27"/>
    </location>
</feature>
<gene>
    <name evidence="5" type="ORF">IDM40_10450</name>
</gene>
<dbReference type="Proteomes" id="UP000806528">
    <property type="component" value="Unassembled WGS sequence"/>
</dbReference>
<evidence type="ECO:0000313" key="5">
    <source>
        <dbReference type="EMBL" id="MBE2999119.1"/>
    </source>
</evidence>
<accession>A0ABR9P5L8</accession>
<organism evidence="5 6">
    <name type="scientific">Nocardiopsis coralli</name>
    <dbReference type="NCBI Taxonomy" id="2772213"/>
    <lineage>
        <taxon>Bacteria</taxon>
        <taxon>Bacillati</taxon>
        <taxon>Actinomycetota</taxon>
        <taxon>Actinomycetes</taxon>
        <taxon>Streptosporangiales</taxon>
        <taxon>Nocardiopsidaceae</taxon>
        <taxon>Nocardiopsis</taxon>
    </lineage>
</organism>
<reference evidence="5 6" key="1">
    <citation type="submission" date="2020-09" db="EMBL/GenBank/DDBJ databases">
        <title>Diversity and distribution of actinomycetes associated with coral in the coast of Hainan.</title>
        <authorList>
            <person name="Li F."/>
        </authorList>
    </citation>
    <scope>NUCLEOTIDE SEQUENCE [LARGE SCALE GENOMIC DNA]</scope>
    <source>
        <strain evidence="5 6">HNM0947</strain>
    </source>
</reference>
<keyword evidence="6" id="KW-1185">Reference proteome</keyword>
<name>A0ABR9P5L8_9ACTN</name>